<proteinExistence type="predicted"/>
<keyword evidence="1" id="KW-1133">Transmembrane helix</keyword>
<accession>A0ABX6SZ43</accession>
<evidence type="ECO:0000313" key="3">
    <source>
        <dbReference type="Proteomes" id="UP000516134"/>
    </source>
</evidence>
<evidence type="ECO:0000313" key="2">
    <source>
        <dbReference type="EMBL" id="QNP42859.1"/>
    </source>
</evidence>
<name>A0ABX6SZ43_9SPHN</name>
<organism evidence="2 3">
    <name type="scientific">Sphingomonas daechungensis</name>
    <dbReference type="NCBI Taxonomy" id="1176646"/>
    <lineage>
        <taxon>Bacteria</taxon>
        <taxon>Pseudomonadati</taxon>
        <taxon>Pseudomonadota</taxon>
        <taxon>Alphaproteobacteria</taxon>
        <taxon>Sphingomonadales</taxon>
        <taxon>Sphingomonadaceae</taxon>
        <taxon>Sphingomonas</taxon>
    </lineage>
</organism>
<protein>
    <submittedName>
        <fullName evidence="2">Uncharacterized protein</fullName>
    </submittedName>
</protein>
<dbReference type="RefSeq" id="WP_187714291.1">
    <property type="nucleotide sequence ID" value="NZ_CP060780.1"/>
</dbReference>
<sequence>MVVWANMHGSFVMGLVVAAAFGLEAIWQPDGRARAFRQWGCLDCSSP</sequence>
<keyword evidence="1" id="KW-0472">Membrane</keyword>
<evidence type="ECO:0000256" key="1">
    <source>
        <dbReference type="SAM" id="Phobius"/>
    </source>
</evidence>
<reference evidence="2 3" key="1">
    <citation type="submission" date="2020-08" db="EMBL/GenBank/DDBJ databases">
        <title>Genome sequence of Sphingomonas daechungensis KACC 18115T.</title>
        <authorList>
            <person name="Hyun D.-W."/>
            <person name="Bae J.-W."/>
        </authorList>
    </citation>
    <scope>NUCLEOTIDE SEQUENCE [LARGE SCALE GENOMIC DNA]</scope>
    <source>
        <strain evidence="2 3">KACC 18115</strain>
    </source>
</reference>
<dbReference type="Proteomes" id="UP000516134">
    <property type="component" value="Chromosome"/>
</dbReference>
<keyword evidence="3" id="KW-1185">Reference proteome</keyword>
<dbReference type="EMBL" id="CP060780">
    <property type="protein sequence ID" value="QNP42859.1"/>
    <property type="molecule type" value="Genomic_DNA"/>
</dbReference>
<feature type="transmembrane region" description="Helical" evidence="1">
    <location>
        <begin position="6"/>
        <end position="27"/>
    </location>
</feature>
<keyword evidence="1" id="KW-0812">Transmembrane</keyword>
<gene>
    <name evidence="2" type="ORF">H9L15_12435</name>
</gene>